<reference evidence="5 6" key="1">
    <citation type="journal article" date="2020" name="BMC Genomics">
        <title>Intraspecific diversification of the crop wild relative Brassica cretica Lam. using demographic model selection.</title>
        <authorList>
            <person name="Kioukis A."/>
            <person name="Michalopoulou V.A."/>
            <person name="Briers L."/>
            <person name="Pirintsos S."/>
            <person name="Studholme D.J."/>
            <person name="Pavlidis P."/>
            <person name="Sarris P.F."/>
        </authorList>
    </citation>
    <scope>NUCLEOTIDE SEQUENCE [LARGE SCALE GENOMIC DNA]</scope>
    <source>
        <strain evidence="6">cv. PFS-1207/04</strain>
    </source>
</reference>
<feature type="compositionally biased region" description="Polar residues" evidence="2">
    <location>
        <begin position="304"/>
        <end position="328"/>
    </location>
</feature>
<gene>
    <name evidence="5" type="ORF">DY000_02044752</name>
</gene>
<dbReference type="Gene3D" id="1.10.220.150">
    <property type="entry name" value="Arf GTPase activating protein"/>
    <property type="match status" value="1"/>
</dbReference>
<accession>A0ABQ7F6D5</accession>
<evidence type="ECO:0000313" key="6">
    <source>
        <dbReference type="Proteomes" id="UP000266723"/>
    </source>
</evidence>
<feature type="domain" description="Arf-GAP" evidence="4">
    <location>
        <begin position="11"/>
        <end position="162"/>
    </location>
</feature>
<dbReference type="InterPro" id="IPR038508">
    <property type="entry name" value="ArfGAP_dom_sf"/>
</dbReference>
<dbReference type="PANTHER" id="PTHR46085:SF4">
    <property type="entry name" value="ADP-RIBOSYLATION FACTOR GTPASE-ACTIVATING PROTEIN AGD14-RELATED"/>
    <property type="match status" value="1"/>
</dbReference>
<evidence type="ECO:0000256" key="2">
    <source>
        <dbReference type="SAM" id="MobiDB-lite"/>
    </source>
</evidence>
<dbReference type="InterPro" id="IPR044820">
    <property type="entry name" value="AGD14-like"/>
</dbReference>
<feature type="transmembrane region" description="Helical" evidence="3">
    <location>
        <begin position="33"/>
        <end position="53"/>
    </location>
</feature>
<keyword evidence="1" id="KW-0479">Metal-binding</keyword>
<evidence type="ECO:0000256" key="3">
    <source>
        <dbReference type="SAM" id="Phobius"/>
    </source>
</evidence>
<evidence type="ECO:0000256" key="1">
    <source>
        <dbReference type="PROSITE-ProRule" id="PRU00288"/>
    </source>
</evidence>
<keyword evidence="1" id="KW-0862">Zinc</keyword>
<feature type="region of interest" description="Disordered" evidence="2">
    <location>
        <begin position="244"/>
        <end position="357"/>
    </location>
</feature>
<keyword evidence="1" id="KW-0863">Zinc-finger</keyword>
<keyword evidence="6" id="KW-1185">Reference proteome</keyword>
<dbReference type="CDD" id="cd08838">
    <property type="entry name" value="ArfGap_AGFG"/>
    <property type="match status" value="1"/>
</dbReference>
<sequence length="683" mass="74647">MGSKREEEKKEKIIRGLMKLPPNRRCINCNSLVILYIYIYIPQSLFASVSFLIGTRIKTCSILVQGPQYVCTTFWTFVCMPCSGIHREFTHRVKSVSMSKFTSQEVEVLQNGGNQRAREIFLKNWDHQRQRLPDNSNAERVREFIKNVYVQKKYAGANAADKPPNDNQARILHGSSEDMTRRANSYHSYSQSPPYDYQYEERRYGKIPLGLTGKSASVKGLHSKASSFVYSPGRFSDHTLEDQFANERSAPRASDFSVSSGGDTFRSEIQSPNFQQEGGFRSPQSQHSNAPPSDNLFPAKQHQRTTSLGSVRSVDSNSMSIKSYTSSGLGEGGAENAQNIGSQQQDKTSTPVPSVTESTKAPIDLFQLPGAPTAQSVSTFQPSIGAPSPSPPVNFHQPPQTHSSTPTDLFAGNMGQKPTSGPPDLPAPNNEGWASFENPVPAAKPTIITTSAGVPEMEVQNEGIPQPSTSMQWPPLSSILEQHALSVSSPWQDDHSKVVKNVAHNPQPWNAFPDSVEANSLDNANHFHQHGPIISQSNSDQHHLPQVEELSNDGTQTGADSSGFGFPGNTVMAPAYSPYMEESWQPVNDQKSANPFDLPYDSEYESNDMFLDMSSLHGALPDIQTPPNFFNDVSQPWLAADSVSYLPAPAGAQGGLAYMAGQSSTPQLQDPAAQGHVGGNPFA</sequence>
<keyword evidence="3" id="KW-0472">Membrane</keyword>
<comment type="caution">
    <text evidence="5">The sequence shown here is derived from an EMBL/GenBank/DDBJ whole genome shotgun (WGS) entry which is preliminary data.</text>
</comment>
<evidence type="ECO:0000259" key="4">
    <source>
        <dbReference type="PROSITE" id="PS50115"/>
    </source>
</evidence>
<dbReference type="Pfam" id="PF01412">
    <property type="entry name" value="ArfGap"/>
    <property type="match status" value="1"/>
</dbReference>
<name>A0ABQ7F6D5_BRACR</name>
<dbReference type="PRINTS" id="PR00405">
    <property type="entry name" value="REVINTRACTNG"/>
</dbReference>
<feature type="compositionally biased region" description="Polar residues" evidence="2">
    <location>
        <begin position="336"/>
        <end position="347"/>
    </location>
</feature>
<dbReference type="EMBL" id="QGKV02000297">
    <property type="protein sequence ID" value="KAF3611132.1"/>
    <property type="molecule type" value="Genomic_DNA"/>
</dbReference>
<dbReference type="InterPro" id="IPR037278">
    <property type="entry name" value="ARFGAP/RecO"/>
</dbReference>
<feature type="compositionally biased region" description="Polar residues" evidence="2">
    <location>
        <begin position="256"/>
        <end position="292"/>
    </location>
</feature>
<dbReference type="PANTHER" id="PTHR46085">
    <property type="entry name" value="ARFGAP/RECO-RELATED"/>
    <property type="match status" value="1"/>
</dbReference>
<dbReference type="SUPFAM" id="SSF57863">
    <property type="entry name" value="ArfGap/RecO-like zinc finger"/>
    <property type="match status" value="1"/>
</dbReference>
<evidence type="ECO:0000313" key="5">
    <source>
        <dbReference type="EMBL" id="KAF3611132.1"/>
    </source>
</evidence>
<feature type="region of interest" description="Disordered" evidence="2">
    <location>
        <begin position="662"/>
        <end position="683"/>
    </location>
</feature>
<dbReference type="PROSITE" id="PS50115">
    <property type="entry name" value="ARFGAP"/>
    <property type="match status" value="1"/>
</dbReference>
<keyword evidence="3" id="KW-1133">Transmembrane helix</keyword>
<dbReference type="InterPro" id="IPR001164">
    <property type="entry name" value="ArfGAP_dom"/>
</dbReference>
<protein>
    <recommendedName>
        <fullName evidence="4">Arf-GAP domain-containing protein</fullName>
    </recommendedName>
</protein>
<proteinExistence type="predicted"/>
<dbReference type="Proteomes" id="UP000266723">
    <property type="component" value="Unassembled WGS sequence"/>
</dbReference>
<organism evidence="5 6">
    <name type="scientific">Brassica cretica</name>
    <name type="common">Mustard</name>
    <dbReference type="NCBI Taxonomy" id="69181"/>
    <lineage>
        <taxon>Eukaryota</taxon>
        <taxon>Viridiplantae</taxon>
        <taxon>Streptophyta</taxon>
        <taxon>Embryophyta</taxon>
        <taxon>Tracheophyta</taxon>
        <taxon>Spermatophyta</taxon>
        <taxon>Magnoliopsida</taxon>
        <taxon>eudicotyledons</taxon>
        <taxon>Gunneridae</taxon>
        <taxon>Pentapetalae</taxon>
        <taxon>rosids</taxon>
        <taxon>malvids</taxon>
        <taxon>Brassicales</taxon>
        <taxon>Brassicaceae</taxon>
        <taxon>Brassiceae</taxon>
        <taxon>Brassica</taxon>
    </lineage>
</organism>
<keyword evidence="3" id="KW-0812">Transmembrane</keyword>
<dbReference type="SMART" id="SM00105">
    <property type="entry name" value="ArfGap"/>
    <property type="match status" value="1"/>
</dbReference>
<feature type="compositionally biased region" description="Low complexity" evidence="2">
    <location>
        <begin position="348"/>
        <end position="357"/>
    </location>
</feature>